<evidence type="ECO:0000313" key="1">
    <source>
        <dbReference type="EMBL" id="QHS88847.1"/>
    </source>
</evidence>
<dbReference type="AlphaFoldDB" id="A0A6C0B9C5"/>
<reference evidence="1" key="1">
    <citation type="journal article" date="2020" name="Nature">
        <title>Giant virus diversity and host interactions through global metagenomics.</title>
        <authorList>
            <person name="Schulz F."/>
            <person name="Roux S."/>
            <person name="Paez-Espino D."/>
            <person name="Jungbluth S."/>
            <person name="Walsh D.A."/>
            <person name="Denef V.J."/>
            <person name="McMahon K.D."/>
            <person name="Konstantinidis K.T."/>
            <person name="Eloe-Fadrosh E.A."/>
            <person name="Kyrpides N.C."/>
            <person name="Woyke T."/>
        </authorList>
    </citation>
    <scope>NUCLEOTIDE SEQUENCE</scope>
    <source>
        <strain evidence="1">GVMAG-M-3300010158-59</strain>
    </source>
</reference>
<sequence>MTHFMLLFTLLFVCRAFFQFHLLNKVARKIQLSKNIIPVFKSEKRIIYPNFNEPTWEEGEIPWDFRPDNKTNVKKIGPKKPIYPSDSLKRIDHMFAVVLE</sequence>
<protein>
    <submittedName>
        <fullName evidence="1">Uncharacterized protein</fullName>
    </submittedName>
</protein>
<name>A0A6C0B9C5_9ZZZZ</name>
<dbReference type="EMBL" id="MN739103">
    <property type="protein sequence ID" value="QHS88847.1"/>
    <property type="molecule type" value="Genomic_DNA"/>
</dbReference>
<accession>A0A6C0B9C5</accession>
<proteinExistence type="predicted"/>
<organism evidence="1">
    <name type="scientific">viral metagenome</name>
    <dbReference type="NCBI Taxonomy" id="1070528"/>
    <lineage>
        <taxon>unclassified sequences</taxon>
        <taxon>metagenomes</taxon>
        <taxon>organismal metagenomes</taxon>
    </lineage>
</organism>